<name>A0A9P1FJT8_9DINO</name>
<reference evidence="2" key="1">
    <citation type="submission" date="2022-10" db="EMBL/GenBank/DDBJ databases">
        <authorList>
            <person name="Chen Y."/>
            <person name="Dougan E. K."/>
            <person name="Chan C."/>
            <person name="Rhodes N."/>
            <person name="Thang M."/>
        </authorList>
    </citation>
    <scope>NUCLEOTIDE SEQUENCE</scope>
</reference>
<evidence type="ECO:0000256" key="1">
    <source>
        <dbReference type="SAM" id="MobiDB-lite"/>
    </source>
</evidence>
<evidence type="ECO:0000313" key="3">
    <source>
        <dbReference type="EMBL" id="CAL1131936.1"/>
    </source>
</evidence>
<feature type="region of interest" description="Disordered" evidence="1">
    <location>
        <begin position="99"/>
        <end position="131"/>
    </location>
</feature>
<feature type="compositionally biased region" description="Low complexity" evidence="1">
    <location>
        <begin position="120"/>
        <end position="131"/>
    </location>
</feature>
<feature type="compositionally biased region" description="Low complexity" evidence="1">
    <location>
        <begin position="76"/>
        <end position="85"/>
    </location>
</feature>
<dbReference type="Proteomes" id="UP001152797">
    <property type="component" value="Unassembled WGS sequence"/>
</dbReference>
<evidence type="ECO:0000313" key="2">
    <source>
        <dbReference type="EMBL" id="CAI3978561.1"/>
    </source>
</evidence>
<sequence>MASCGSEARRGCEDPPEPPAVPRLPRPQSAHRQARKQEQQALHQPALPQQVHPRLGRLRRGAVAARPALKPRGVTEPGPLGPELLDPAVVAASRLMQEAYTSGTELGETSEDDDEIQRWSPPSSESSNSESFLGSAWRAASSFMTWITPAAMDRFWGKVHCEEMLPGVCCSPPLLAPEEAKVSITAGLGKKPASSATRPAKLRKRFGASAVLRG</sequence>
<gene>
    <name evidence="2" type="ORF">C1SCF055_LOCUS6603</name>
</gene>
<dbReference type="EMBL" id="CAMXCT020000421">
    <property type="protein sequence ID" value="CAL1131936.1"/>
    <property type="molecule type" value="Genomic_DNA"/>
</dbReference>
<organism evidence="2">
    <name type="scientific">Cladocopium goreaui</name>
    <dbReference type="NCBI Taxonomy" id="2562237"/>
    <lineage>
        <taxon>Eukaryota</taxon>
        <taxon>Sar</taxon>
        <taxon>Alveolata</taxon>
        <taxon>Dinophyceae</taxon>
        <taxon>Suessiales</taxon>
        <taxon>Symbiodiniaceae</taxon>
        <taxon>Cladocopium</taxon>
    </lineage>
</organism>
<dbReference type="EMBL" id="CAMXCT030000421">
    <property type="protein sequence ID" value="CAL4765873.1"/>
    <property type="molecule type" value="Genomic_DNA"/>
</dbReference>
<dbReference type="AlphaFoldDB" id="A0A9P1FJT8"/>
<feature type="region of interest" description="Disordered" evidence="1">
    <location>
        <begin position="1"/>
        <end position="85"/>
    </location>
</feature>
<keyword evidence="4" id="KW-1185">Reference proteome</keyword>
<evidence type="ECO:0000313" key="4">
    <source>
        <dbReference type="Proteomes" id="UP001152797"/>
    </source>
</evidence>
<accession>A0A9P1FJT8</accession>
<proteinExistence type="predicted"/>
<reference evidence="3" key="2">
    <citation type="submission" date="2024-04" db="EMBL/GenBank/DDBJ databases">
        <authorList>
            <person name="Chen Y."/>
            <person name="Shah S."/>
            <person name="Dougan E. K."/>
            <person name="Thang M."/>
            <person name="Chan C."/>
        </authorList>
    </citation>
    <scope>NUCLEOTIDE SEQUENCE [LARGE SCALE GENOMIC DNA]</scope>
</reference>
<feature type="compositionally biased region" description="Low complexity" evidence="1">
    <location>
        <begin position="39"/>
        <end position="50"/>
    </location>
</feature>
<comment type="caution">
    <text evidence="2">The sequence shown here is derived from an EMBL/GenBank/DDBJ whole genome shotgun (WGS) entry which is preliminary data.</text>
</comment>
<protein>
    <submittedName>
        <fullName evidence="2">Uncharacterized protein</fullName>
    </submittedName>
</protein>
<dbReference type="EMBL" id="CAMXCT010000421">
    <property type="protein sequence ID" value="CAI3978561.1"/>
    <property type="molecule type" value="Genomic_DNA"/>
</dbReference>